<dbReference type="InterPro" id="IPR016024">
    <property type="entry name" value="ARM-type_fold"/>
</dbReference>
<gene>
    <name evidence="4" type="ORF">P4O66_001389</name>
</gene>
<dbReference type="InterPro" id="IPR056771">
    <property type="entry name" value="FH3_FHOD1-3-like"/>
</dbReference>
<dbReference type="InterPro" id="IPR014768">
    <property type="entry name" value="GBD/FH3_dom"/>
</dbReference>
<dbReference type="Pfam" id="PF24959">
    <property type="entry name" value="FH3_FHOD1-3"/>
    <property type="match status" value="1"/>
</dbReference>
<dbReference type="GO" id="GO:0030866">
    <property type="term" value="P:cortical actin cytoskeleton organization"/>
    <property type="evidence" value="ECO:0007669"/>
    <property type="project" value="TreeGrafter"/>
</dbReference>
<evidence type="ECO:0000313" key="5">
    <source>
        <dbReference type="Proteomes" id="UP001239994"/>
    </source>
</evidence>
<protein>
    <recommendedName>
        <fullName evidence="3">GBD/FH3 domain-containing protein</fullName>
    </recommendedName>
</protein>
<dbReference type="AlphaFoldDB" id="A0AAD8Z923"/>
<name>A0AAD8Z923_9TELE</name>
<dbReference type="GO" id="GO:0005737">
    <property type="term" value="C:cytoplasm"/>
    <property type="evidence" value="ECO:0007669"/>
    <property type="project" value="TreeGrafter"/>
</dbReference>
<keyword evidence="5" id="KW-1185">Reference proteome</keyword>
<evidence type="ECO:0000259" key="3">
    <source>
        <dbReference type="PROSITE" id="PS51232"/>
    </source>
</evidence>
<feature type="region of interest" description="Disordered" evidence="2">
    <location>
        <begin position="511"/>
        <end position="681"/>
    </location>
</feature>
<dbReference type="PANTHER" id="PTHR45920:SF3">
    <property type="entry name" value="FH1_FH2 DOMAIN-CONTAINING PROTEIN 3"/>
    <property type="match status" value="1"/>
</dbReference>
<reference evidence="4" key="1">
    <citation type="submission" date="2023-03" db="EMBL/GenBank/DDBJ databases">
        <title>Electrophorus voltai genome.</title>
        <authorList>
            <person name="Bian C."/>
        </authorList>
    </citation>
    <scope>NUCLEOTIDE SEQUENCE</scope>
    <source>
        <strain evidence="4">CB-2022</strain>
        <tissue evidence="4">Muscle</tissue>
    </source>
</reference>
<dbReference type="InterPro" id="IPR011989">
    <property type="entry name" value="ARM-like"/>
</dbReference>
<dbReference type="GO" id="GO:0045214">
    <property type="term" value="P:sarcomere organization"/>
    <property type="evidence" value="ECO:0007669"/>
    <property type="project" value="TreeGrafter"/>
</dbReference>
<proteinExistence type="predicted"/>
<evidence type="ECO:0000256" key="1">
    <source>
        <dbReference type="ARBA" id="ARBA00023203"/>
    </source>
</evidence>
<dbReference type="GO" id="GO:0005856">
    <property type="term" value="C:cytoskeleton"/>
    <property type="evidence" value="ECO:0007669"/>
    <property type="project" value="TreeGrafter"/>
</dbReference>
<evidence type="ECO:0000256" key="2">
    <source>
        <dbReference type="SAM" id="MobiDB-lite"/>
    </source>
</evidence>
<dbReference type="GO" id="GO:0055003">
    <property type="term" value="P:cardiac myofibril assembly"/>
    <property type="evidence" value="ECO:0007669"/>
    <property type="project" value="TreeGrafter"/>
</dbReference>
<feature type="compositionally biased region" description="Low complexity" evidence="2">
    <location>
        <begin position="532"/>
        <end position="545"/>
    </location>
</feature>
<evidence type="ECO:0000313" key="4">
    <source>
        <dbReference type="EMBL" id="KAK1794676.1"/>
    </source>
</evidence>
<feature type="domain" description="GBD/FH3" evidence="3">
    <location>
        <begin position="53"/>
        <end position="430"/>
    </location>
</feature>
<feature type="region of interest" description="Disordered" evidence="2">
    <location>
        <begin position="90"/>
        <end position="135"/>
    </location>
</feature>
<feature type="region of interest" description="Disordered" evidence="2">
    <location>
        <begin position="324"/>
        <end position="433"/>
    </location>
</feature>
<dbReference type="SUPFAM" id="SSF48371">
    <property type="entry name" value="ARM repeat"/>
    <property type="match status" value="1"/>
</dbReference>
<dbReference type="GO" id="GO:0051015">
    <property type="term" value="F:actin filament binding"/>
    <property type="evidence" value="ECO:0007669"/>
    <property type="project" value="TreeGrafter"/>
</dbReference>
<keyword evidence="1" id="KW-0009">Actin-binding</keyword>
<feature type="compositionally biased region" description="Acidic residues" evidence="2">
    <location>
        <begin position="400"/>
        <end position="413"/>
    </location>
</feature>
<feature type="region of interest" description="Disordered" evidence="2">
    <location>
        <begin position="40"/>
        <end position="62"/>
    </location>
</feature>
<feature type="compositionally biased region" description="Basic residues" evidence="2">
    <location>
        <begin position="357"/>
        <end position="371"/>
    </location>
</feature>
<feature type="compositionally biased region" description="Polar residues" evidence="2">
    <location>
        <begin position="422"/>
        <end position="433"/>
    </location>
</feature>
<dbReference type="PANTHER" id="PTHR45920">
    <property type="entry name" value="FORMIN HOMOLOGY 2 DOMAIN CONTAINING, ISOFORM I"/>
    <property type="match status" value="1"/>
</dbReference>
<feature type="compositionally biased region" description="Low complexity" evidence="2">
    <location>
        <begin position="511"/>
        <end position="525"/>
    </location>
</feature>
<comment type="caution">
    <text evidence="4">The sequence shown here is derived from an EMBL/GenBank/DDBJ whole genome shotgun (WGS) entry which is preliminary data.</text>
</comment>
<dbReference type="EMBL" id="JAROKS010000016">
    <property type="protein sequence ID" value="KAK1794676.1"/>
    <property type="molecule type" value="Genomic_DNA"/>
</dbReference>
<sequence>MWRGVLNTCCSALERSCPYGKPCLLSVWACAWTGSESPDEGGAAAAEYRPQPRYVPDGPRLNRGESRHAVPLTVVHVCCLLVVRERSVPVDSAGSGKERPPAFGPARQLEPGGGSRSDTGSNPASDCESAAELPERQSHPRWASFSVVVQNRVNGHMLTCFHRRMHDYYLQPALGQIMLYVDGMNGLIGHNETVQWLYALVGSKFRLVVKTALKLLLVFVEYTEPNAALLIQAVNAVDTKRGCKPWSNAMEILDEKDGVDTELLVYVMTLVNKTLAGLPDQDSFYDVVDCLEEQGIEGITQRHLRRKGTDLDLLEQFNIYEMTLRHEDGDDETSPPPAGRKDRRRASVGGTHERRGLERRRSRRHSLHTGKGHASAPSSPCHGNAHNSMPLSGQRIEDVTEREDEVEEEEVEEQEVRELQKAQLSKQGPSSWTAPTVAIREEASSLCLPFKCMVNLIPRADGSEVQESIQSCSGTKVISRAPVSGPLVTPDCGPCNLTSWASVRSLGALPSRGSSVTSSASTSPGEEPLSPPAISSSSLRSSCPSDLDEVPVGTPQGQRGLDAEKCSRPNGYAGTFPGRTSAVSSAPPSAPFNRCVSTGGPAADRQPDRPALGGLLTSSYRQHQESLAAERERRRLERVERLHRIEREERSRFSRDYEDKREEIRHAREERYSTPRLPRRL</sequence>
<dbReference type="PROSITE" id="PS51232">
    <property type="entry name" value="GBD_FH3"/>
    <property type="match status" value="1"/>
</dbReference>
<organism evidence="4 5">
    <name type="scientific">Electrophorus voltai</name>
    <dbReference type="NCBI Taxonomy" id="2609070"/>
    <lineage>
        <taxon>Eukaryota</taxon>
        <taxon>Metazoa</taxon>
        <taxon>Chordata</taxon>
        <taxon>Craniata</taxon>
        <taxon>Vertebrata</taxon>
        <taxon>Euteleostomi</taxon>
        <taxon>Actinopterygii</taxon>
        <taxon>Neopterygii</taxon>
        <taxon>Teleostei</taxon>
        <taxon>Ostariophysi</taxon>
        <taxon>Gymnotiformes</taxon>
        <taxon>Gymnotoidei</taxon>
        <taxon>Gymnotidae</taxon>
        <taxon>Electrophorus</taxon>
    </lineage>
</organism>
<accession>A0AAD8Z923</accession>
<dbReference type="Gene3D" id="1.25.10.10">
    <property type="entry name" value="Leucine-rich Repeat Variant"/>
    <property type="match status" value="1"/>
</dbReference>
<dbReference type="Proteomes" id="UP001239994">
    <property type="component" value="Unassembled WGS sequence"/>
</dbReference>
<feature type="compositionally biased region" description="Basic and acidic residues" evidence="2">
    <location>
        <begin position="622"/>
        <end position="673"/>
    </location>
</feature>